<evidence type="ECO:0000256" key="4">
    <source>
        <dbReference type="ARBA" id="ARBA00023295"/>
    </source>
</evidence>
<dbReference type="SUPFAM" id="SSF51011">
    <property type="entry name" value="Glycosyl hydrolase domain"/>
    <property type="match status" value="1"/>
</dbReference>
<dbReference type="InterPro" id="IPR030459">
    <property type="entry name" value="Glyco_hydro_31_CS"/>
</dbReference>
<proteinExistence type="inferred from homology"/>
<dbReference type="GO" id="GO:0005975">
    <property type="term" value="P:carbohydrate metabolic process"/>
    <property type="evidence" value="ECO:0007669"/>
    <property type="project" value="InterPro"/>
</dbReference>
<evidence type="ECO:0000313" key="8">
    <source>
        <dbReference type="EMBL" id="KAJ9599217.1"/>
    </source>
</evidence>
<gene>
    <name evidence="8" type="ORF">L9F63_010301</name>
</gene>
<evidence type="ECO:0000256" key="5">
    <source>
        <dbReference type="RuleBase" id="RU361185"/>
    </source>
</evidence>
<comment type="caution">
    <text evidence="8">The sequence shown here is derived from an EMBL/GenBank/DDBJ whole genome shotgun (WGS) entry which is preliminary data.</text>
</comment>
<dbReference type="Gene3D" id="2.60.40.1180">
    <property type="entry name" value="Golgi alpha-mannosidase II"/>
    <property type="match status" value="2"/>
</dbReference>
<accession>A0AAD8ERL7</accession>
<evidence type="ECO:0008006" key="10">
    <source>
        <dbReference type="Google" id="ProtNLM"/>
    </source>
</evidence>
<evidence type="ECO:0000259" key="6">
    <source>
        <dbReference type="Pfam" id="PF01055"/>
    </source>
</evidence>
<feature type="domain" description="Glycosyl hydrolase family 31 C-terminal" evidence="7">
    <location>
        <begin position="424"/>
        <end position="511"/>
    </location>
</feature>
<dbReference type="GO" id="GO:0004558">
    <property type="term" value="F:alpha-1,4-glucosidase activity"/>
    <property type="evidence" value="ECO:0007669"/>
    <property type="project" value="TreeGrafter"/>
</dbReference>
<evidence type="ECO:0000256" key="1">
    <source>
        <dbReference type="ARBA" id="ARBA00007806"/>
    </source>
</evidence>
<keyword evidence="2 5" id="KW-0378">Hydrolase</keyword>
<sequence length="628" mass="71065">VILQPTPAITFRTIGGILDFYIFLGPTPQQVVHQYTELVGRPHLPPYWGLGFHLCRFGYNSLDNMKEVWNRTRQAGIPLDVQWNDLDYMAANNDFTYDTKAYNDLPLFVEELHKLGMHYVILVDPGISGSQPPGSYPPYDDGIKMDIFVKNSSGKPFIGKVWNRVSTVWPDFTHPRTVDYWLKQLKTFHGVLAFDGAWIVSILLTFILFYHQQLTENSTADMNEPSNFLDGSQNGCPNNSLENPPYFPSGVEGGKLYSKTFCMSNQQYAGRHYDVHNLYGFTEAIVTRFAMAEVREKRPFVISRSTFPGHGHYAGHWSGDVYSKWYDMKMSIPQLLNFNMFGIPLMGADICGFNGNTTPALCQRWSQLGAFYPFSRNHNTDDGIPQDPVALGPEVVESARKALLIRYSLLPYLYTLFWKAHVYGDTVARPLFFEFPDDEKTYSIDEQFLWGSALMIVPVLKENVTVVSAYLPNVLWYDIYTLSLVNGSGSEKTLSAPLDTIPLLIRGGSAIPAQVPNTTTTESILKNMKFMSHLASNGCAHGSLYWDDGDSLNTYDDQKYNLMNFTLAESYLNGTVIKLGYKSSLKLYGIYILGIEIPVKNVFVNNNDVSFFYNTSNKFLQVPKLNIP</sequence>
<name>A0AAD8ERL7_DIPPU</name>
<dbReference type="CDD" id="cd14752">
    <property type="entry name" value="GH31_N"/>
    <property type="match status" value="1"/>
</dbReference>
<dbReference type="SUPFAM" id="SSF51445">
    <property type="entry name" value="(Trans)glycosidases"/>
    <property type="match status" value="1"/>
</dbReference>
<organism evidence="8 9">
    <name type="scientific">Diploptera punctata</name>
    <name type="common">Pacific beetle cockroach</name>
    <dbReference type="NCBI Taxonomy" id="6984"/>
    <lineage>
        <taxon>Eukaryota</taxon>
        <taxon>Metazoa</taxon>
        <taxon>Ecdysozoa</taxon>
        <taxon>Arthropoda</taxon>
        <taxon>Hexapoda</taxon>
        <taxon>Insecta</taxon>
        <taxon>Pterygota</taxon>
        <taxon>Neoptera</taxon>
        <taxon>Polyneoptera</taxon>
        <taxon>Dictyoptera</taxon>
        <taxon>Blattodea</taxon>
        <taxon>Blaberoidea</taxon>
        <taxon>Blaberidae</taxon>
        <taxon>Diplopterinae</taxon>
        <taxon>Diploptera</taxon>
    </lineage>
</organism>
<evidence type="ECO:0000313" key="9">
    <source>
        <dbReference type="Proteomes" id="UP001233999"/>
    </source>
</evidence>
<dbReference type="Proteomes" id="UP001233999">
    <property type="component" value="Unassembled WGS sequence"/>
</dbReference>
<dbReference type="InterPro" id="IPR000322">
    <property type="entry name" value="Glyco_hydro_31_TIM"/>
</dbReference>
<reference evidence="8" key="2">
    <citation type="submission" date="2023-05" db="EMBL/GenBank/DDBJ databases">
        <authorList>
            <person name="Fouks B."/>
        </authorList>
    </citation>
    <scope>NUCLEOTIDE SEQUENCE</scope>
    <source>
        <strain evidence="8">Stay&amp;Tobe</strain>
        <tissue evidence="8">Testes</tissue>
    </source>
</reference>
<dbReference type="FunFam" id="2.60.40.1180:FF:000001">
    <property type="entry name" value="Maltase-glucoamylase, intestinal"/>
    <property type="match status" value="1"/>
</dbReference>
<keyword evidence="3" id="KW-0325">Glycoprotein</keyword>
<dbReference type="Gene3D" id="2.60.40.1760">
    <property type="entry name" value="glycosyl hydrolase (family 31)"/>
    <property type="match status" value="1"/>
</dbReference>
<evidence type="ECO:0000259" key="7">
    <source>
        <dbReference type="Pfam" id="PF21365"/>
    </source>
</evidence>
<feature type="domain" description="Glycoside hydrolase family 31 TIM barrel" evidence="6">
    <location>
        <begin position="42"/>
        <end position="416"/>
    </location>
</feature>
<dbReference type="Pfam" id="PF01055">
    <property type="entry name" value="Glyco_hydro_31_2nd"/>
    <property type="match status" value="1"/>
</dbReference>
<protein>
    <recommendedName>
        <fullName evidence="10">Lysosomal alpha-glucosidase</fullName>
    </recommendedName>
</protein>
<evidence type="ECO:0000256" key="2">
    <source>
        <dbReference type="ARBA" id="ARBA00022801"/>
    </source>
</evidence>
<dbReference type="CDD" id="cd06602">
    <property type="entry name" value="GH31_MGAM_SI_GAA"/>
    <property type="match status" value="1"/>
</dbReference>
<dbReference type="InterPro" id="IPR048395">
    <property type="entry name" value="Glyco_hydro_31_C"/>
</dbReference>
<dbReference type="Gene3D" id="3.20.20.80">
    <property type="entry name" value="Glycosidases"/>
    <property type="match status" value="2"/>
</dbReference>
<dbReference type="InterPro" id="IPR017853">
    <property type="entry name" value="GH"/>
</dbReference>
<dbReference type="PROSITE" id="PS00707">
    <property type="entry name" value="GLYCOSYL_HYDROL_F31_2"/>
    <property type="match status" value="1"/>
</dbReference>
<keyword evidence="9" id="KW-1185">Reference proteome</keyword>
<dbReference type="Pfam" id="PF21365">
    <property type="entry name" value="Glyco_hydro_31_3rd"/>
    <property type="match status" value="1"/>
</dbReference>
<keyword evidence="4 5" id="KW-0326">Glycosidase</keyword>
<evidence type="ECO:0000256" key="3">
    <source>
        <dbReference type="ARBA" id="ARBA00023180"/>
    </source>
</evidence>
<comment type="similarity">
    <text evidence="1 5">Belongs to the glycosyl hydrolase 31 family.</text>
</comment>
<dbReference type="PANTHER" id="PTHR22762:SF131">
    <property type="entry name" value="GLYCOSIDE HYDROLASE FAMILY 31 N-TERMINAL DOMAIN-CONTAINING PROTEIN"/>
    <property type="match status" value="1"/>
</dbReference>
<feature type="non-terminal residue" evidence="8">
    <location>
        <position position="628"/>
    </location>
</feature>
<dbReference type="InterPro" id="IPR013780">
    <property type="entry name" value="Glyco_hydro_b"/>
</dbReference>
<reference evidence="8" key="1">
    <citation type="journal article" date="2023" name="IScience">
        <title>Live-bearing cockroach genome reveals convergent evolutionary mechanisms linked to viviparity in insects and beyond.</title>
        <authorList>
            <person name="Fouks B."/>
            <person name="Harrison M.C."/>
            <person name="Mikhailova A.A."/>
            <person name="Marchal E."/>
            <person name="English S."/>
            <person name="Carruthers M."/>
            <person name="Jennings E.C."/>
            <person name="Chiamaka E.L."/>
            <person name="Frigard R.A."/>
            <person name="Pippel M."/>
            <person name="Attardo G.M."/>
            <person name="Benoit J.B."/>
            <person name="Bornberg-Bauer E."/>
            <person name="Tobe S.S."/>
        </authorList>
    </citation>
    <scope>NUCLEOTIDE SEQUENCE</scope>
    <source>
        <strain evidence="8">Stay&amp;Tobe</strain>
    </source>
</reference>
<dbReference type="PANTHER" id="PTHR22762">
    <property type="entry name" value="ALPHA-GLUCOSIDASE"/>
    <property type="match status" value="1"/>
</dbReference>
<dbReference type="EMBL" id="JASPKZ010000827">
    <property type="protein sequence ID" value="KAJ9599217.1"/>
    <property type="molecule type" value="Genomic_DNA"/>
</dbReference>
<dbReference type="AlphaFoldDB" id="A0AAD8ERL7"/>
<feature type="non-terminal residue" evidence="8">
    <location>
        <position position="1"/>
    </location>
</feature>